<evidence type="ECO:0000313" key="5">
    <source>
        <dbReference type="Proteomes" id="UP000642144"/>
    </source>
</evidence>
<protein>
    <submittedName>
        <fullName evidence="4">Alpha/beta fold hydrolase</fullName>
    </submittedName>
</protein>
<dbReference type="SUPFAM" id="SSF53474">
    <property type="entry name" value="alpha/beta-Hydrolases"/>
    <property type="match status" value="1"/>
</dbReference>
<dbReference type="InterPro" id="IPR000639">
    <property type="entry name" value="Epox_hydrolase-like"/>
</dbReference>
<proteinExistence type="predicted"/>
<reference evidence="4 5" key="1">
    <citation type="submission" date="2019-12" db="EMBL/GenBank/DDBJ databases">
        <title>Novel species isolated from a subtropical stream in China.</title>
        <authorList>
            <person name="Lu H."/>
        </authorList>
    </citation>
    <scope>NUCLEOTIDE SEQUENCE [LARGE SCALE GENOMIC DNA]</scope>
    <source>
        <strain evidence="4 5">CY42W</strain>
    </source>
</reference>
<dbReference type="PRINTS" id="PR00111">
    <property type="entry name" value="ABHYDROLASE"/>
</dbReference>
<sequence length="329" mass="35952">MVTFKQLAGAAALLASLCVPAVAAQPAVPAAQVSDAALVRKLPGFRNGKALANGVKLHYVIGGQGPALVLLPGWPETWWEWHKLMPALAQHHTVIAVDLRGMGGSDKSAGGYDKKTLAADIHALVQQLGYQQVDIVGHDIGSMVAFSFAANYPQATRRLVMVDVAHPDAALAKWPLLPEAGTFSDKLDENHPYVWWFAFHQVKGLPEDLLADGRIGLEQAWMFRYLMQDEHKLDALDRAVYRHAYNSRDAIRAGDAWYQAFPQDILDDGAYAPLAMPVLAVGGPGYGWLKSTLATKSSNHRVVKIADSGHFIPEEQPQQLLNHLSEFLD</sequence>
<feature type="signal peptide" evidence="2">
    <location>
        <begin position="1"/>
        <end position="23"/>
    </location>
</feature>
<accession>A0ABW9W237</accession>
<keyword evidence="5" id="KW-1185">Reference proteome</keyword>
<name>A0ABW9W237_9BURK</name>
<dbReference type="InterPro" id="IPR029058">
    <property type="entry name" value="AB_hydrolase_fold"/>
</dbReference>
<dbReference type="Gene3D" id="3.40.50.1820">
    <property type="entry name" value="alpha/beta hydrolase"/>
    <property type="match status" value="1"/>
</dbReference>
<dbReference type="PRINTS" id="PR00412">
    <property type="entry name" value="EPOXHYDRLASE"/>
</dbReference>
<dbReference type="EMBL" id="WWCT01000011">
    <property type="protein sequence ID" value="MYN27750.1"/>
    <property type="molecule type" value="Genomic_DNA"/>
</dbReference>
<keyword evidence="1 4" id="KW-0378">Hydrolase</keyword>
<dbReference type="Pfam" id="PF00561">
    <property type="entry name" value="Abhydrolase_1"/>
    <property type="match status" value="1"/>
</dbReference>
<dbReference type="GO" id="GO:0016787">
    <property type="term" value="F:hydrolase activity"/>
    <property type="evidence" value="ECO:0007669"/>
    <property type="project" value="UniProtKB-KW"/>
</dbReference>
<evidence type="ECO:0000259" key="3">
    <source>
        <dbReference type="Pfam" id="PF00561"/>
    </source>
</evidence>
<feature type="chain" id="PRO_5047032543" evidence="2">
    <location>
        <begin position="24"/>
        <end position="329"/>
    </location>
</feature>
<keyword evidence="2" id="KW-0732">Signal</keyword>
<dbReference type="RefSeq" id="WP_161055645.1">
    <property type="nucleotide sequence ID" value="NZ_WWCT01000011.1"/>
</dbReference>
<evidence type="ECO:0000256" key="2">
    <source>
        <dbReference type="SAM" id="SignalP"/>
    </source>
</evidence>
<comment type="caution">
    <text evidence="4">The sequence shown here is derived from an EMBL/GenBank/DDBJ whole genome shotgun (WGS) entry which is preliminary data.</text>
</comment>
<dbReference type="Proteomes" id="UP000642144">
    <property type="component" value="Unassembled WGS sequence"/>
</dbReference>
<feature type="domain" description="AB hydrolase-1" evidence="3">
    <location>
        <begin position="66"/>
        <end position="316"/>
    </location>
</feature>
<gene>
    <name evidence="4" type="ORF">GTP69_15145</name>
</gene>
<dbReference type="InterPro" id="IPR000073">
    <property type="entry name" value="AB_hydrolase_1"/>
</dbReference>
<evidence type="ECO:0000313" key="4">
    <source>
        <dbReference type="EMBL" id="MYN27750.1"/>
    </source>
</evidence>
<evidence type="ECO:0000256" key="1">
    <source>
        <dbReference type="ARBA" id="ARBA00022801"/>
    </source>
</evidence>
<dbReference type="PANTHER" id="PTHR43329">
    <property type="entry name" value="EPOXIDE HYDROLASE"/>
    <property type="match status" value="1"/>
</dbReference>
<organism evidence="4 5">
    <name type="scientific">Duganella levis</name>
    <dbReference type="NCBI Taxonomy" id="2692169"/>
    <lineage>
        <taxon>Bacteria</taxon>
        <taxon>Pseudomonadati</taxon>
        <taxon>Pseudomonadota</taxon>
        <taxon>Betaproteobacteria</taxon>
        <taxon>Burkholderiales</taxon>
        <taxon>Oxalobacteraceae</taxon>
        <taxon>Telluria group</taxon>
        <taxon>Duganella</taxon>
    </lineage>
</organism>